<dbReference type="AlphaFoldDB" id="A0A0F8Z4W0"/>
<proteinExistence type="predicted"/>
<protein>
    <submittedName>
        <fullName evidence="1">Uncharacterized protein</fullName>
    </submittedName>
</protein>
<dbReference type="EMBL" id="LAZR01053305">
    <property type="protein sequence ID" value="KKK81040.1"/>
    <property type="molecule type" value="Genomic_DNA"/>
</dbReference>
<evidence type="ECO:0000313" key="1">
    <source>
        <dbReference type="EMBL" id="KKK81040.1"/>
    </source>
</evidence>
<name>A0A0F8Z4W0_9ZZZZ</name>
<sequence>MIVMLLLVQVVRADISNYTYTGFSFNVGNEESNMQG</sequence>
<reference evidence="1" key="1">
    <citation type="journal article" date="2015" name="Nature">
        <title>Complex archaea that bridge the gap between prokaryotes and eukaryotes.</title>
        <authorList>
            <person name="Spang A."/>
            <person name="Saw J.H."/>
            <person name="Jorgensen S.L."/>
            <person name="Zaremba-Niedzwiedzka K."/>
            <person name="Martijn J."/>
            <person name="Lind A.E."/>
            <person name="van Eijk R."/>
            <person name="Schleper C."/>
            <person name="Guy L."/>
            <person name="Ettema T.J."/>
        </authorList>
    </citation>
    <scope>NUCLEOTIDE SEQUENCE</scope>
</reference>
<accession>A0A0F8Z4W0</accession>
<organism evidence="1">
    <name type="scientific">marine sediment metagenome</name>
    <dbReference type="NCBI Taxonomy" id="412755"/>
    <lineage>
        <taxon>unclassified sequences</taxon>
        <taxon>metagenomes</taxon>
        <taxon>ecological metagenomes</taxon>
    </lineage>
</organism>
<comment type="caution">
    <text evidence="1">The sequence shown here is derived from an EMBL/GenBank/DDBJ whole genome shotgun (WGS) entry which is preliminary data.</text>
</comment>
<gene>
    <name evidence="1" type="ORF">LCGC14_2817460</name>
</gene>
<feature type="non-terminal residue" evidence="1">
    <location>
        <position position="36"/>
    </location>
</feature>